<reference evidence="1 2" key="1">
    <citation type="journal article" date="2011" name="Biochem. Biophys. Res. Commun.">
        <title>Increased number of Arginine-based salt bridges contributes to the thermotolerance of thermotolerant acetic acid bacteria, Acetobacter tropicalis SKU1100.</title>
        <authorList>
            <person name="Matsutani M."/>
            <person name="Hirakawa H."/>
            <person name="Nishikura M."/>
            <person name="Soemphol W."/>
            <person name="Ali I.A.I."/>
            <person name="Yakushi T."/>
            <person name="Matsushita K."/>
        </authorList>
    </citation>
    <scope>NUCLEOTIDE SEQUENCE [LARGE SCALE GENOMIC DNA]</scope>
    <source>
        <strain evidence="1 2">NBRC 101654</strain>
    </source>
</reference>
<dbReference type="AlphaFoldDB" id="F7VD41"/>
<accession>F7VD41</accession>
<evidence type="ECO:0000313" key="2">
    <source>
        <dbReference type="Proteomes" id="UP000004319"/>
    </source>
</evidence>
<dbReference type="Proteomes" id="UP000004319">
    <property type="component" value="Unassembled WGS sequence"/>
</dbReference>
<name>F7VD41_9PROT</name>
<evidence type="ECO:0000313" key="1">
    <source>
        <dbReference type="EMBL" id="GAA08286.1"/>
    </source>
</evidence>
<protein>
    <submittedName>
        <fullName evidence="1">Uncharacterized protein</fullName>
    </submittedName>
</protein>
<organism evidence="1 2">
    <name type="scientific">Acetobacter tropicalis NBRC 101654</name>
    <dbReference type="NCBI Taxonomy" id="749388"/>
    <lineage>
        <taxon>Bacteria</taxon>
        <taxon>Pseudomonadati</taxon>
        <taxon>Pseudomonadota</taxon>
        <taxon>Alphaproteobacteria</taxon>
        <taxon>Acetobacterales</taxon>
        <taxon>Acetobacteraceae</taxon>
        <taxon>Acetobacter</taxon>
    </lineage>
</organism>
<dbReference type="EMBL" id="BABS01000029">
    <property type="protein sequence ID" value="GAA08286.1"/>
    <property type="molecule type" value="Genomic_DNA"/>
</dbReference>
<sequence>MSLQKRNQEVHLSNPEVFLVGDLLRARKILPHENKTLLRDLHGSYFLNRSPVLLLHRKTAHRQDSPFGIIAYKQKNGVWKEDKWPVRLNNFELVARPAASKILNPYHTYKGVIQPRSISIYMNKYCYFITGRLAAPAFDDPDVEWPILPKPCLESQLGSAARKVLMEVHDYECLWDGKSYPHAFIVKMNERHKLAHDLLKTRLSEAFGPKVNKASSKDTLLNMNMLFDCFQMKPTTWTGQGWAGQTAEAFIHVGLDASDHDLGREIMSILNRPNVKTDFYKKNHPFLSQVLPYLESHIVDARF</sequence>
<proteinExistence type="predicted"/>
<comment type="caution">
    <text evidence="1">The sequence shown here is derived from an EMBL/GenBank/DDBJ whole genome shotgun (WGS) entry which is preliminary data.</text>
</comment>
<gene>
    <name evidence="1" type="ORF">ATPR_1290</name>
</gene>